<evidence type="ECO:0000259" key="2">
    <source>
        <dbReference type="Pfam" id="PF02589"/>
    </source>
</evidence>
<feature type="domain" description="LUD" evidence="2">
    <location>
        <begin position="63"/>
        <end position="161"/>
    </location>
</feature>
<dbReference type="InterPro" id="IPR037171">
    <property type="entry name" value="NagB/RpiA_transferase-like"/>
</dbReference>
<evidence type="ECO:0000313" key="4">
    <source>
        <dbReference type="Proteomes" id="UP000509750"/>
    </source>
</evidence>
<reference evidence="3 4" key="1">
    <citation type="submission" date="2020-07" db="EMBL/GenBank/DDBJ databases">
        <title>Gai3-2, isolated from salt lake.</title>
        <authorList>
            <person name="Cui H."/>
            <person name="Shi X."/>
        </authorList>
    </citation>
    <scope>NUCLEOTIDE SEQUENCE [LARGE SCALE GENOMIC DNA]</scope>
    <source>
        <strain evidence="3 4">Gai3-2</strain>
    </source>
</reference>
<feature type="compositionally biased region" description="Low complexity" evidence="1">
    <location>
        <begin position="175"/>
        <end position="195"/>
    </location>
</feature>
<dbReference type="OrthoDB" id="199019at2157"/>
<evidence type="ECO:0000313" key="3">
    <source>
        <dbReference type="EMBL" id="QLG26887.1"/>
    </source>
</evidence>
<evidence type="ECO:0000256" key="1">
    <source>
        <dbReference type="SAM" id="MobiDB-lite"/>
    </source>
</evidence>
<keyword evidence="4" id="KW-1185">Reference proteome</keyword>
<sequence length="195" mass="19475">MTTNALSAFRASAERHHATVHEVTPADVGPTLDALVEPPAVGVAPGFDLPSSVETDPSPADLDAARTGVTVASLGIADYGTLVLEQDAAASEAASLFPERHVALLRTEDVVPSIGDALGTLGPRLRDGGSAILATGPSATADMGELVLGAHGPEAVDVVLVGEEYGDEAGSDSNVADAADPTTVDAGGTDAEADR</sequence>
<accession>A0A7D5GJZ1</accession>
<proteinExistence type="predicted"/>
<dbReference type="InterPro" id="IPR003741">
    <property type="entry name" value="LUD_dom"/>
</dbReference>
<dbReference type="RefSeq" id="WP_179168462.1">
    <property type="nucleotide sequence ID" value="NZ_CP058529.1"/>
</dbReference>
<organism evidence="3 4">
    <name type="scientific">Halorarum halophilum</name>
    <dbReference type="NCBI Taxonomy" id="2743090"/>
    <lineage>
        <taxon>Archaea</taxon>
        <taxon>Methanobacteriati</taxon>
        <taxon>Methanobacteriota</taxon>
        <taxon>Stenosarchaea group</taxon>
        <taxon>Halobacteria</taxon>
        <taxon>Halobacteriales</taxon>
        <taxon>Haloferacaceae</taxon>
        <taxon>Halorarum</taxon>
    </lineage>
</organism>
<protein>
    <submittedName>
        <fullName evidence="3">LUD domain-containing protein</fullName>
    </submittedName>
</protein>
<name>A0A7D5GJZ1_9EURY</name>
<dbReference type="PANTHER" id="PTHR43682:SF1">
    <property type="entry name" value="LACTATE UTILIZATION PROTEIN C"/>
    <property type="match status" value="1"/>
</dbReference>
<dbReference type="GeneID" id="56028113"/>
<dbReference type="KEGG" id="halg:HUG10_04730"/>
<dbReference type="Gene3D" id="3.40.50.10420">
    <property type="entry name" value="NagB/RpiA/CoA transferase-like"/>
    <property type="match status" value="1"/>
</dbReference>
<dbReference type="InterPro" id="IPR024185">
    <property type="entry name" value="FTHF_cligase-like_sf"/>
</dbReference>
<dbReference type="EMBL" id="CP058529">
    <property type="protein sequence ID" value="QLG26887.1"/>
    <property type="molecule type" value="Genomic_DNA"/>
</dbReference>
<dbReference type="AlphaFoldDB" id="A0A7D5GJZ1"/>
<dbReference type="PANTHER" id="PTHR43682">
    <property type="entry name" value="LACTATE UTILIZATION PROTEIN C"/>
    <property type="match status" value="1"/>
</dbReference>
<feature type="region of interest" description="Disordered" evidence="1">
    <location>
        <begin position="164"/>
        <end position="195"/>
    </location>
</feature>
<gene>
    <name evidence="3" type="ORF">HUG10_04730</name>
</gene>
<dbReference type="Proteomes" id="UP000509750">
    <property type="component" value="Chromosome"/>
</dbReference>
<dbReference type="SUPFAM" id="SSF100950">
    <property type="entry name" value="NagB/RpiA/CoA transferase-like"/>
    <property type="match status" value="1"/>
</dbReference>
<dbReference type="Pfam" id="PF02589">
    <property type="entry name" value="LUD_dom"/>
    <property type="match status" value="1"/>
</dbReference>